<dbReference type="Proteomes" id="UP000515140">
    <property type="component" value="Unplaced"/>
</dbReference>
<organism evidence="16 17">
    <name type="scientific">Phascolarctos cinereus</name>
    <name type="common">Koala</name>
    <dbReference type="NCBI Taxonomy" id="38626"/>
    <lineage>
        <taxon>Eukaryota</taxon>
        <taxon>Metazoa</taxon>
        <taxon>Chordata</taxon>
        <taxon>Craniata</taxon>
        <taxon>Vertebrata</taxon>
        <taxon>Euteleostomi</taxon>
        <taxon>Mammalia</taxon>
        <taxon>Metatheria</taxon>
        <taxon>Diprotodontia</taxon>
        <taxon>Phascolarctidae</taxon>
        <taxon>Phascolarctos</taxon>
    </lineage>
</organism>
<feature type="transmembrane region" description="Helical" evidence="15">
    <location>
        <begin position="274"/>
        <end position="294"/>
    </location>
</feature>
<comment type="similarity">
    <text evidence="2 13">Belongs to the G-protein coupled receptor T2R family.</text>
</comment>
<dbReference type="GeneID" id="110216185"/>
<evidence type="ECO:0000256" key="13">
    <source>
        <dbReference type="RuleBase" id="RU004423"/>
    </source>
</evidence>
<dbReference type="SUPFAM" id="SSF81321">
    <property type="entry name" value="Family A G protein-coupled receptor-like"/>
    <property type="match status" value="1"/>
</dbReference>
<keyword evidence="16" id="KW-1185">Reference proteome</keyword>
<name>A0A6P5L700_PHACI</name>
<evidence type="ECO:0000256" key="6">
    <source>
        <dbReference type="ARBA" id="ARBA00022989"/>
    </source>
</evidence>
<evidence type="ECO:0000313" key="16">
    <source>
        <dbReference type="Proteomes" id="UP000515140"/>
    </source>
</evidence>
<feature type="transmembrane region" description="Helical" evidence="15">
    <location>
        <begin position="52"/>
        <end position="79"/>
    </location>
</feature>
<dbReference type="GO" id="GO:0016020">
    <property type="term" value="C:membrane"/>
    <property type="evidence" value="ECO:0007669"/>
    <property type="project" value="UniProtKB-SubCell"/>
</dbReference>
<evidence type="ECO:0000256" key="9">
    <source>
        <dbReference type="ARBA" id="ARBA00023170"/>
    </source>
</evidence>
<keyword evidence="4 14" id="KW-0716">Sensory transduction</keyword>
<comment type="function">
    <text evidence="12">Receptor that may play a role in the perception of bitterness and is gustducin-linked. May play a role in sensing the chemical composition of the gastrointestinal content. The activity of this receptor may stimulate alpha gustducin, mediate PLC-beta-2 activation and lead to the gating of TRPM5.</text>
</comment>
<sequence>MCTEGVTEILGPFMIFSMVFYVLLCSLGIMANGFIVVLLGKEWVLCHRLSPCDMILISVGASRFCLLWLGMIHNFYFFFLPPTYSKEPSCQYFGIYWDFLNSATFWFATWLSVLFCVKIANFTHSIFFWLKWTVKELVPWFLLVSLLISFIVTMLYFVENNALYQAFLQGKFSENITLYGFFRNLEIHYFFPLKLITLSIPCSIFVVSTVLLITSLRRHSWRMQHGTHSTQELSTQAHTRALKCLVSFLIFYALSFLFMITDVVLSGFEDTWFWPWQIVIYLCSSIHPFILILGNSHLEGALMKLLLQPKTFWNDKRVSSPT</sequence>
<evidence type="ECO:0000256" key="5">
    <source>
        <dbReference type="ARBA" id="ARBA00022692"/>
    </source>
</evidence>
<keyword evidence="6 15" id="KW-1133">Transmembrane helix</keyword>
<dbReference type="FunCoup" id="A0A6P5L700">
    <property type="interactions" value="317"/>
</dbReference>
<dbReference type="RefSeq" id="XP_020853647.1">
    <property type="nucleotide sequence ID" value="XM_020997988.1"/>
</dbReference>
<evidence type="ECO:0000256" key="14">
    <source>
        <dbReference type="RuleBase" id="RU004424"/>
    </source>
</evidence>
<dbReference type="AlphaFoldDB" id="A0A6P5L700"/>
<feature type="transmembrane region" description="Helical" evidence="15">
    <location>
        <begin position="137"/>
        <end position="158"/>
    </location>
</feature>
<evidence type="ECO:0000256" key="3">
    <source>
        <dbReference type="ARBA" id="ARBA00022480"/>
    </source>
</evidence>
<evidence type="ECO:0000256" key="7">
    <source>
        <dbReference type="ARBA" id="ARBA00023040"/>
    </source>
</evidence>
<evidence type="ECO:0000256" key="2">
    <source>
        <dbReference type="ARBA" id="ARBA00007376"/>
    </source>
</evidence>
<keyword evidence="10" id="KW-0325">Glycoprotein</keyword>
<comment type="subcellular location">
    <subcellularLocation>
        <location evidence="1 14">Membrane</location>
        <topology evidence="1 14">Multi-pass membrane protein</topology>
    </subcellularLocation>
</comment>
<protein>
    <recommendedName>
        <fullName evidence="14">Taste receptor type 2</fullName>
    </recommendedName>
</protein>
<keyword evidence="5 14" id="KW-0812">Transmembrane</keyword>
<keyword evidence="8 14" id="KW-0472">Membrane</keyword>
<gene>
    <name evidence="17" type="primary">LOC110216185</name>
</gene>
<dbReference type="Pfam" id="PF05296">
    <property type="entry name" value="TAS2R"/>
    <property type="match status" value="1"/>
</dbReference>
<feature type="transmembrane region" description="Helical" evidence="15">
    <location>
        <begin position="189"/>
        <end position="213"/>
    </location>
</feature>
<dbReference type="KEGG" id="pcw:110216185"/>
<proteinExistence type="inferred from homology"/>
<dbReference type="InParanoid" id="A0A6P5L700"/>
<evidence type="ECO:0000256" key="4">
    <source>
        <dbReference type="ARBA" id="ARBA00022606"/>
    </source>
</evidence>
<dbReference type="FunFam" id="1.20.1070.10:FF:000055">
    <property type="entry name" value="Taste receptor type 2"/>
    <property type="match status" value="1"/>
</dbReference>
<dbReference type="PANTHER" id="PTHR11394">
    <property type="entry name" value="TASTE RECEPTOR TYPE 2"/>
    <property type="match status" value="1"/>
</dbReference>
<keyword evidence="7 14" id="KW-0297">G-protein coupled receptor</keyword>
<feature type="transmembrane region" description="Helical" evidence="15">
    <location>
        <begin position="13"/>
        <end position="40"/>
    </location>
</feature>
<dbReference type="PANTHER" id="PTHR11394:SF73">
    <property type="entry name" value="TASTE RECEPTOR TYPE 2 MEMBER 41"/>
    <property type="match status" value="1"/>
</dbReference>
<evidence type="ECO:0000256" key="15">
    <source>
        <dbReference type="SAM" id="Phobius"/>
    </source>
</evidence>
<evidence type="ECO:0000256" key="1">
    <source>
        <dbReference type="ARBA" id="ARBA00004141"/>
    </source>
</evidence>
<dbReference type="GO" id="GO:0004930">
    <property type="term" value="F:G protein-coupled receptor activity"/>
    <property type="evidence" value="ECO:0007669"/>
    <property type="project" value="UniProtKB-KW"/>
</dbReference>
<feature type="transmembrane region" description="Helical" evidence="15">
    <location>
        <begin position="244"/>
        <end position="268"/>
    </location>
</feature>
<evidence type="ECO:0000256" key="11">
    <source>
        <dbReference type="ARBA" id="ARBA00023224"/>
    </source>
</evidence>
<dbReference type="GO" id="GO:0033038">
    <property type="term" value="F:bitter taste receptor activity"/>
    <property type="evidence" value="ECO:0007669"/>
    <property type="project" value="InterPro"/>
</dbReference>
<dbReference type="InterPro" id="IPR007960">
    <property type="entry name" value="TAS2R"/>
</dbReference>
<keyword evidence="9 14" id="KW-0675">Receptor</keyword>
<evidence type="ECO:0000256" key="10">
    <source>
        <dbReference type="ARBA" id="ARBA00023180"/>
    </source>
</evidence>
<evidence type="ECO:0000256" key="8">
    <source>
        <dbReference type="ARBA" id="ARBA00023136"/>
    </source>
</evidence>
<reference evidence="17" key="1">
    <citation type="submission" date="2025-08" db="UniProtKB">
        <authorList>
            <consortium name="RefSeq"/>
        </authorList>
    </citation>
    <scope>IDENTIFICATION</scope>
    <source>
        <tissue evidence="17">Spleen</tissue>
    </source>
</reference>
<keyword evidence="3 14" id="KW-0919">Taste</keyword>
<keyword evidence="11 14" id="KW-0807">Transducer</keyword>
<dbReference type="Gene3D" id="1.20.1070.10">
    <property type="entry name" value="Rhodopsin 7-helix transmembrane proteins"/>
    <property type="match status" value="1"/>
</dbReference>
<evidence type="ECO:0000256" key="12">
    <source>
        <dbReference type="ARBA" id="ARBA00024847"/>
    </source>
</evidence>
<accession>A0A6P5L700</accession>
<evidence type="ECO:0000313" key="17">
    <source>
        <dbReference type="RefSeq" id="XP_020853647.1"/>
    </source>
</evidence>
<feature type="transmembrane region" description="Helical" evidence="15">
    <location>
        <begin position="105"/>
        <end position="130"/>
    </location>
</feature>